<feature type="compositionally biased region" description="Acidic residues" evidence="1">
    <location>
        <begin position="59"/>
        <end position="70"/>
    </location>
</feature>
<comment type="caution">
    <text evidence="3">The sequence shown here is derived from an EMBL/GenBank/DDBJ whole genome shotgun (WGS) entry which is preliminary data.</text>
</comment>
<dbReference type="EMBL" id="BNAQ01000003">
    <property type="protein sequence ID" value="GHH17168.1"/>
    <property type="molecule type" value="Genomic_DNA"/>
</dbReference>
<name>A0ABQ3LIA3_9SPHN</name>
<feature type="compositionally biased region" description="Low complexity" evidence="1">
    <location>
        <begin position="314"/>
        <end position="323"/>
    </location>
</feature>
<evidence type="ECO:0000259" key="2">
    <source>
        <dbReference type="Pfam" id="PF13763"/>
    </source>
</evidence>
<dbReference type="PROSITE" id="PS00354">
    <property type="entry name" value="HMGI_Y"/>
    <property type="match status" value="1"/>
</dbReference>
<evidence type="ECO:0000313" key="4">
    <source>
        <dbReference type="Proteomes" id="UP000652430"/>
    </source>
</evidence>
<feature type="compositionally biased region" description="Basic and acidic residues" evidence="1">
    <location>
        <begin position="71"/>
        <end position="106"/>
    </location>
</feature>
<feature type="compositionally biased region" description="Low complexity" evidence="1">
    <location>
        <begin position="225"/>
        <end position="240"/>
    </location>
</feature>
<sequence>MLEKYKTLARDAQMQGDRVNVEYYLQFADHYFRVLAETRARFEENGGAVSTKRIQGATLDEDEPDYEDEGERVVEQPRQEQARQDQPRQDQQRHDPSRQEQPRGDQQRGGQNGYRQDGNRQDGNRQDGNRQDGNRGYAQNGQSNHAAANGQSNGQHGSEQREGAQGYEDRPRGRVNGNGEGGYDRQAEPQREERAERPPRGERYERPDRVSRAPEPVVEAQPTGAELPLDAAAPVEPVAEAPRRGRGRPRREVAPIVEAPVTSDAAGSDDAGFEDNGFAADRLPPSLNVSAVVEPEFGQEGDVVEKPRRRRGRPPATAATTVE</sequence>
<organism evidence="3 4">
    <name type="scientific">Sphingomonas glacialis</name>
    <dbReference type="NCBI Taxonomy" id="658225"/>
    <lineage>
        <taxon>Bacteria</taxon>
        <taxon>Pseudomonadati</taxon>
        <taxon>Pseudomonadota</taxon>
        <taxon>Alphaproteobacteria</taxon>
        <taxon>Sphingomonadales</taxon>
        <taxon>Sphingomonadaceae</taxon>
        <taxon>Sphingomonas</taxon>
    </lineage>
</organism>
<feature type="compositionally biased region" description="Basic and acidic residues" evidence="1">
    <location>
        <begin position="158"/>
        <end position="172"/>
    </location>
</feature>
<proteinExistence type="predicted"/>
<reference evidence="4" key="1">
    <citation type="journal article" date="2019" name="Int. J. Syst. Evol. Microbiol.">
        <title>The Global Catalogue of Microorganisms (GCM) 10K type strain sequencing project: providing services to taxonomists for standard genome sequencing and annotation.</title>
        <authorList>
            <consortium name="The Broad Institute Genomics Platform"/>
            <consortium name="The Broad Institute Genome Sequencing Center for Infectious Disease"/>
            <person name="Wu L."/>
            <person name="Ma J."/>
        </authorList>
    </citation>
    <scope>NUCLEOTIDE SEQUENCE [LARGE SCALE GENOMIC DNA]</scope>
    <source>
        <strain evidence="4">CGMCC 1.8957</strain>
    </source>
</reference>
<evidence type="ECO:0000313" key="3">
    <source>
        <dbReference type="EMBL" id="GHH17168.1"/>
    </source>
</evidence>
<feature type="compositionally biased region" description="Polar residues" evidence="1">
    <location>
        <begin position="137"/>
        <end position="157"/>
    </location>
</feature>
<protein>
    <recommendedName>
        <fullName evidence="2">DUF4167 domain-containing protein</fullName>
    </recommendedName>
</protein>
<feature type="compositionally biased region" description="Basic and acidic residues" evidence="1">
    <location>
        <begin position="117"/>
        <end position="133"/>
    </location>
</feature>
<dbReference type="InterPro" id="IPR025430">
    <property type="entry name" value="DUF4167"/>
</dbReference>
<feature type="domain" description="DUF4167" evidence="2">
    <location>
        <begin position="1"/>
        <end position="40"/>
    </location>
</feature>
<dbReference type="InterPro" id="IPR000637">
    <property type="entry name" value="HMGI/Y_DNA-bd_CS"/>
</dbReference>
<dbReference type="Proteomes" id="UP000652430">
    <property type="component" value="Unassembled WGS sequence"/>
</dbReference>
<accession>A0ABQ3LIA3</accession>
<keyword evidence="4" id="KW-1185">Reference proteome</keyword>
<feature type="region of interest" description="Disordered" evidence="1">
    <location>
        <begin position="43"/>
        <end position="323"/>
    </location>
</feature>
<evidence type="ECO:0000256" key="1">
    <source>
        <dbReference type="SAM" id="MobiDB-lite"/>
    </source>
</evidence>
<gene>
    <name evidence="3" type="ORF">GCM10008023_21390</name>
</gene>
<dbReference type="Pfam" id="PF13763">
    <property type="entry name" value="DUF4167"/>
    <property type="match status" value="1"/>
</dbReference>
<feature type="compositionally biased region" description="Basic and acidic residues" evidence="1">
    <location>
        <begin position="182"/>
        <end position="212"/>
    </location>
</feature>